<dbReference type="InterPro" id="IPR027370">
    <property type="entry name" value="Znf-RING_euk"/>
</dbReference>
<dbReference type="Proteomes" id="UP000246740">
    <property type="component" value="Unassembled WGS sequence"/>
</dbReference>
<evidence type="ECO:0000256" key="3">
    <source>
        <dbReference type="ARBA" id="ARBA00022723"/>
    </source>
</evidence>
<evidence type="ECO:0000259" key="10">
    <source>
        <dbReference type="PROSITE" id="PS51867"/>
    </source>
</evidence>
<proteinExistence type="inferred from homology"/>
<keyword evidence="4 9" id="KW-0863">Zinc-finger</keyword>
<dbReference type="PANTHER" id="PTHR12170:SF3">
    <property type="entry name" value="GH10162P"/>
    <property type="match status" value="1"/>
</dbReference>
<dbReference type="InterPro" id="IPR044063">
    <property type="entry name" value="ZF_RING_GID"/>
</dbReference>
<dbReference type="Pfam" id="PF10607">
    <property type="entry name" value="CTLH"/>
    <property type="match status" value="1"/>
</dbReference>
<dbReference type="GO" id="GO:0034657">
    <property type="term" value="C:GID complex"/>
    <property type="evidence" value="ECO:0007669"/>
    <property type="project" value="TreeGrafter"/>
</dbReference>
<dbReference type="SMART" id="SM00667">
    <property type="entry name" value="LisH"/>
    <property type="match status" value="1"/>
</dbReference>
<dbReference type="FunFam" id="3.30.40.10:FF:000143">
    <property type="entry name" value="Regulator of gluconeogenesis Rmd5"/>
    <property type="match status" value="1"/>
</dbReference>
<evidence type="ECO:0000256" key="1">
    <source>
        <dbReference type="ARBA" id="ARBA00004496"/>
    </source>
</evidence>
<keyword evidence="12" id="KW-1185">Reference proteome</keyword>
<dbReference type="STRING" id="1882483.A0A317XVJ2"/>
<dbReference type="CDD" id="cd16652">
    <property type="entry name" value="dRING_Rmd5p-like"/>
    <property type="match status" value="1"/>
</dbReference>
<dbReference type="FunCoup" id="A0A317XVJ2">
    <property type="interactions" value="295"/>
</dbReference>
<dbReference type="InterPro" id="IPR024964">
    <property type="entry name" value="CTLH/CRA"/>
</dbReference>
<dbReference type="PROSITE" id="PS50896">
    <property type="entry name" value="LISH"/>
    <property type="match status" value="1"/>
</dbReference>
<keyword evidence="5" id="KW-0862">Zinc</keyword>
<protein>
    <recommendedName>
        <fullName evidence="8">GID complex catalytic subunit 2</fullName>
    </recommendedName>
    <alternativeName>
        <fullName evidence="7">Glucose-induced degradation protein 2</fullName>
    </alternativeName>
</protein>
<evidence type="ECO:0000256" key="6">
    <source>
        <dbReference type="ARBA" id="ARBA00061136"/>
    </source>
</evidence>
<reference evidence="11 12" key="1">
    <citation type="journal article" date="2018" name="Mol. Biol. Evol.">
        <title>Broad Genomic Sampling Reveals a Smut Pathogenic Ancestry of the Fungal Clade Ustilaginomycotina.</title>
        <authorList>
            <person name="Kijpornyongpan T."/>
            <person name="Mondo S.J."/>
            <person name="Barry K."/>
            <person name="Sandor L."/>
            <person name="Lee J."/>
            <person name="Lipzen A."/>
            <person name="Pangilinan J."/>
            <person name="LaButti K."/>
            <person name="Hainaut M."/>
            <person name="Henrissat B."/>
            <person name="Grigoriev I.V."/>
            <person name="Spatafora J.W."/>
            <person name="Aime M.C."/>
        </authorList>
    </citation>
    <scope>NUCLEOTIDE SEQUENCE [LARGE SCALE GENOMIC DNA]</scope>
    <source>
        <strain evidence="11 12">MCA 3645</strain>
    </source>
</reference>
<dbReference type="Gene3D" id="3.30.40.10">
    <property type="entry name" value="Zinc/RING finger domain, C3HC4 (zinc finger)"/>
    <property type="match status" value="1"/>
</dbReference>
<dbReference type="GO" id="GO:0061630">
    <property type="term" value="F:ubiquitin protein ligase activity"/>
    <property type="evidence" value="ECO:0007669"/>
    <property type="project" value="InterPro"/>
</dbReference>
<dbReference type="GO" id="GO:0005737">
    <property type="term" value="C:cytoplasm"/>
    <property type="evidence" value="ECO:0007669"/>
    <property type="project" value="UniProtKB-SubCell"/>
</dbReference>
<evidence type="ECO:0000256" key="9">
    <source>
        <dbReference type="PROSITE-ProRule" id="PRU01215"/>
    </source>
</evidence>
<sequence>MEAIQKSLDQVAKKVPGLHSVSASTKTAATNPSVHDSIDRLIAQLEAAKAAVASTSSSPDPGVVVAELRHAVETAQKNVLDRHKEFHSVLSKSTKALDKKFPVPIDGVADPRLFSSAESEAALNRIVLQHLQRNGDWSTSKLFAEATHLPVSTDAEDLFGHLHTITAAMIAGDLRPAISWAQSNRSFLAARKSPLEFALHRSQFLRIAAGTILPGMQESSNEDPDGENVDVDMMSVSVDQLPDRGHARHSHTAAAHPMDPMAAALASTNTAKALEYGRTHFRDFLGTHLKEIQRLLTLLTFLPQFIPALSYGTEDCQYDSVPVEHLLPSVPPVYRPLLDANLVHAPFLEPFFRLEFCAKNRLAKEAPLSIAVEVGAGGALNRIIKVKAVMKQRGNEWSQADELPIEIPLPHRLRFHSIFACPVSKEQGTERNPPMMLLCGHVLCLETLNRLAKGNGRFKCPYCPTESYVNQAIRVHF</sequence>
<dbReference type="InterPro" id="IPR037683">
    <property type="entry name" value="Rmd5_dRing"/>
</dbReference>
<dbReference type="PANTHER" id="PTHR12170">
    <property type="entry name" value="MACROPHAGE ERYTHROBLAST ATTACHER-RELATED"/>
    <property type="match status" value="1"/>
</dbReference>
<dbReference type="InParanoid" id="A0A317XVJ2"/>
<dbReference type="Pfam" id="PF13445">
    <property type="entry name" value="zf-RING_UBOX"/>
    <property type="match status" value="1"/>
</dbReference>
<evidence type="ECO:0000256" key="7">
    <source>
        <dbReference type="ARBA" id="ARBA00075398"/>
    </source>
</evidence>
<dbReference type="InterPro" id="IPR006594">
    <property type="entry name" value="LisH"/>
</dbReference>
<feature type="zinc finger region" description="RING-Gid-type" evidence="9">
    <location>
        <begin position="421"/>
        <end position="463"/>
    </location>
</feature>
<comment type="similarity">
    <text evidence="6">Belongs to the RMD5/GID2 family.</text>
</comment>
<dbReference type="PROSITE" id="PS51867">
    <property type="entry name" value="ZF_RING_GID"/>
    <property type="match status" value="1"/>
</dbReference>
<evidence type="ECO:0000256" key="8">
    <source>
        <dbReference type="ARBA" id="ARBA00080744"/>
    </source>
</evidence>
<keyword evidence="2" id="KW-0963">Cytoplasm</keyword>
<dbReference type="GO" id="GO:0008270">
    <property type="term" value="F:zinc ion binding"/>
    <property type="evidence" value="ECO:0007669"/>
    <property type="project" value="UniProtKB-KW"/>
</dbReference>
<dbReference type="InterPro" id="IPR013083">
    <property type="entry name" value="Znf_RING/FYVE/PHD"/>
</dbReference>
<comment type="subcellular location">
    <subcellularLocation>
        <location evidence="1">Cytoplasm</location>
    </subcellularLocation>
</comment>
<evidence type="ECO:0000256" key="2">
    <source>
        <dbReference type="ARBA" id="ARBA00022490"/>
    </source>
</evidence>
<evidence type="ECO:0000313" key="11">
    <source>
        <dbReference type="EMBL" id="PWZ01928.1"/>
    </source>
</evidence>
<name>A0A317XVJ2_9BASI</name>
<dbReference type="OrthoDB" id="1933281at2759"/>
<gene>
    <name evidence="11" type="ORF">BCV70DRAFT_198212</name>
</gene>
<evidence type="ECO:0000313" key="12">
    <source>
        <dbReference type="Proteomes" id="UP000246740"/>
    </source>
</evidence>
<dbReference type="GO" id="GO:0043161">
    <property type="term" value="P:proteasome-mediated ubiquitin-dependent protein catabolic process"/>
    <property type="evidence" value="ECO:0007669"/>
    <property type="project" value="InterPro"/>
</dbReference>
<feature type="domain" description="RING-Gid-type" evidence="10">
    <location>
        <begin position="421"/>
        <end position="463"/>
    </location>
</feature>
<dbReference type="AlphaFoldDB" id="A0A317XVJ2"/>
<evidence type="ECO:0000256" key="4">
    <source>
        <dbReference type="ARBA" id="ARBA00022771"/>
    </source>
</evidence>
<dbReference type="SUPFAM" id="SSF57850">
    <property type="entry name" value="RING/U-box"/>
    <property type="match status" value="1"/>
</dbReference>
<accession>A0A317XVJ2</accession>
<keyword evidence="3" id="KW-0479">Metal-binding</keyword>
<dbReference type="InterPro" id="IPR045098">
    <property type="entry name" value="Fyv10_fam"/>
</dbReference>
<dbReference type="EMBL" id="KZ819189">
    <property type="protein sequence ID" value="PWZ01928.1"/>
    <property type="molecule type" value="Genomic_DNA"/>
</dbReference>
<dbReference type="GO" id="GO:0005634">
    <property type="term" value="C:nucleus"/>
    <property type="evidence" value="ECO:0007669"/>
    <property type="project" value="TreeGrafter"/>
</dbReference>
<organism evidence="11 12">
    <name type="scientific">Testicularia cyperi</name>
    <dbReference type="NCBI Taxonomy" id="1882483"/>
    <lineage>
        <taxon>Eukaryota</taxon>
        <taxon>Fungi</taxon>
        <taxon>Dikarya</taxon>
        <taxon>Basidiomycota</taxon>
        <taxon>Ustilaginomycotina</taxon>
        <taxon>Ustilaginomycetes</taxon>
        <taxon>Ustilaginales</taxon>
        <taxon>Anthracoideaceae</taxon>
        <taxon>Testicularia</taxon>
    </lineage>
</organism>
<evidence type="ECO:0000256" key="5">
    <source>
        <dbReference type="ARBA" id="ARBA00022833"/>
    </source>
</evidence>